<evidence type="ECO:0000313" key="2">
    <source>
        <dbReference type="EMBL" id="OWO99489.1"/>
    </source>
</evidence>
<protein>
    <submittedName>
        <fullName evidence="2">Uncharacterized protein</fullName>
    </submittedName>
</protein>
<name>A0A218YWX9_9HELO</name>
<feature type="region of interest" description="Disordered" evidence="1">
    <location>
        <begin position="1"/>
        <end position="45"/>
    </location>
</feature>
<organism evidence="2 3">
    <name type="scientific">Diplocarpon coronariae</name>
    <dbReference type="NCBI Taxonomy" id="2795749"/>
    <lineage>
        <taxon>Eukaryota</taxon>
        <taxon>Fungi</taxon>
        <taxon>Dikarya</taxon>
        <taxon>Ascomycota</taxon>
        <taxon>Pezizomycotina</taxon>
        <taxon>Leotiomycetes</taxon>
        <taxon>Helotiales</taxon>
        <taxon>Drepanopezizaceae</taxon>
        <taxon>Diplocarpon</taxon>
    </lineage>
</organism>
<dbReference type="EMBL" id="MZNU01000354">
    <property type="protein sequence ID" value="OWO99489.1"/>
    <property type="molecule type" value="Genomic_DNA"/>
</dbReference>
<dbReference type="Proteomes" id="UP000242519">
    <property type="component" value="Unassembled WGS sequence"/>
</dbReference>
<dbReference type="InParanoid" id="A0A218YWX9"/>
<comment type="caution">
    <text evidence="2">The sequence shown here is derived from an EMBL/GenBank/DDBJ whole genome shotgun (WGS) entry which is preliminary data.</text>
</comment>
<evidence type="ECO:0000256" key="1">
    <source>
        <dbReference type="SAM" id="MobiDB-lite"/>
    </source>
</evidence>
<reference evidence="2 3" key="1">
    <citation type="submission" date="2017-04" db="EMBL/GenBank/DDBJ databases">
        <title>Draft genome sequence of Marssonina coronaria NL1: causal agent of apple blotch.</title>
        <authorList>
            <person name="Cheng Q."/>
        </authorList>
    </citation>
    <scope>NUCLEOTIDE SEQUENCE [LARGE SCALE GENOMIC DNA]</scope>
    <source>
        <strain evidence="2 3">NL1</strain>
    </source>
</reference>
<sequence>MAQRPASTVPTGPPTTPTQEQMKDEADLWSAISHDPTGQPRRRADRIEASARYSLLARYSHPRRKRAAMDPTLKRTGKCKLAPIPDARSSDIWGPGILSPPTSKWHANGPVCDPGGTCGSRPCLLTVVTGDSLRSSLAACYSTG</sequence>
<keyword evidence="3" id="KW-1185">Reference proteome</keyword>
<accession>A0A218YWX9</accession>
<dbReference type="AlphaFoldDB" id="A0A218YWX9"/>
<feature type="region of interest" description="Disordered" evidence="1">
    <location>
        <begin position="60"/>
        <end position="106"/>
    </location>
</feature>
<gene>
    <name evidence="2" type="ORF">B2J93_1621</name>
</gene>
<evidence type="ECO:0000313" key="3">
    <source>
        <dbReference type="Proteomes" id="UP000242519"/>
    </source>
</evidence>
<proteinExistence type="predicted"/>
<feature type="compositionally biased region" description="Low complexity" evidence="1">
    <location>
        <begin position="1"/>
        <end position="10"/>
    </location>
</feature>